<comment type="caution">
    <text evidence="1">The sequence shown here is derived from an EMBL/GenBank/DDBJ whole genome shotgun (WGS) entry which is preliminary data.</text>
</comment>
<sequence length="94" mass="10849">MAAALRWFRRTRLLRVRNGKRTRELSTKPVEEDDEELAPPFHHSFAASTQKTRVSVISSEFVKENRHQHQLHQQISIFGYCGSEDSINSIILSA</sequence>
<dbReference type="Proteomes" id="UP000685013">
    <property type="component" value="Chromosome 14"/>
</dbReference>
<name>A0AAV6MED5_9ROSI</name>
<accession>A0AAV6MED5</accession>
<gene>
    <name evidence="1" type="ORF">SDJN03_20592</name>
</gene>
<organism evidence="1 2">
    <name type="scientific">Cucurbita argyrosperma subsp. sororia</name>
    <dbReference type="NCBI Taxonomy" id="37648"/>
    <lineage>
        <taxon>Eukaryota</taxon>
        <taxon>Viridiplantae</taxon>
        <taxon>Streptophyta</taxon>
        <taxon>Embryophyta</taxon>
        <taxon>Tracheophyta</taxon>
        <taxon>Spermatophyta</taxon>
        <taxon>Magnoliopsida</taxon>
        <taxon>eudicotyledons</taxon>
        <taxon>Gunneridae</taxon>
        <taxon>Pentapetalae</taxon>
        <taxon>rosids</taxon>
        <taxon>fabids</taxon>
        <taxon>Cucurbitales</taxon>
        <taxon>Cucurbitaceae</taxon>
        <taxon>Cucurbiteae</taxon>
        <taxon>Cucurbita</taxon>
    </lineage>
</organism>
<dbReference type="AlphaFoldDB" id="A0AAV6MED5"/>
<protein>
    <submittedName>
        <fullName evidence="1">Uncharacterized protein</fullName>
    </submittedName>
</protein>
<feature type="non-terminal residue" evidence="1">
    <location>
        <position position="1"/>
    </location>
</feature>
<reference evidence="1 2" key="1">
    <citation type="journal article" date="2021" name="Hortic Res">
        <title>The domestication of Cucurbita argyrosperma as revealed by the genome of its wild relative.</title>
        <authorList>
            <person name="Barrera-Redondo J."/>
            <person name="Sanchez-de la Vega G."/>
            <person name="Aguirre-Liguori J.A."/>
            <person name="Castellanos-Morales G."/>
            <person name="Gutierrez-Guerrero Y.T."/>
            <person name="Aguirre-Dugua X."/>
            <person name="Aguirre-Planter E."/>
            <person name="Tenaillon M.I."/>
            <person name="Lira-Saade R."/>
            <person name="Eguiarte L.E."/>
        </authorList>
    </citation>
    <scope>NUCLEOTIDE SEQUENCE [LARGE SCALE GENOMIC DNA]</scope>
    <source>
        <strain evidence="1">JBR-2021</strain>
    </source>
</reference>
<keyword evidence="2" id="KW-1185">Reference proteome</keyword>
<evidence type="ECO:0000313" key="1">
    <source>
        <dbReference type="EMBL" id="KAG6580590.1"/>
    </source>
</evidence>
<dbReference type="EMBL" id="JAGKQH010000014">
    <property type="protein sequence ID" value="KAG6580590.1"/>
    <property type="molecule type" value="Genomic_DNA"/>
</dbReference>
<proteinExistence type="predicted"/>
<evidence type="ECO:0000313" key="2">
    <source>
        <dbReference type="Proteomes" id="UP000685013"/>
    </source>
</evidence>